<dbReference type="AlphaFoldDB" id="A0A8D5FGA0"/>
<feature type="transmembrane region" description="Helical" evidence="1">
    <location>
        <begin position="147"/>
        <end position="166"/>
    </location>
</feature>
<keyword evidence="1" id="KW-0812">Transmembrane</keyword>
<dbReference type="KEGG" id="dbk:DGMP_18000"/>
<keyword evidence="1" id="KW-1133">Transmembrane helix</keyword>
<dbReference type="EMBL" id="AP024086">
    <property type="protein sequence ID" value="BCL61107.1"/>
    <property type="molecule type" value="Genomic_DNA"/>
</dbReference>
<evidence type="ECO:0000313" key="3">
    <source>
        <dbReference type="Proteomes" id="UP000826725"/>
    </source>
</evidence>
<evidence type="ECO:0008006" key="4">
    <source>
        <dbReference type="Google" id="ProtNLM"/>
    </source>
</evidence>
<name>A0A8D5FGA0_9BACT</name>
<gene>
    <name evidence="2" type="ORF">DGMP_18000</name>
</gene>
<evidence type="ECO:0000256" key="1">
    <source>
        <dbReference type="SAM" id="Phobius"/>
    </source>
</evidence>
<sequence length="244" mass="27990">MLCIVAGAGASLVEKLLRDPVVKLFNVRRAEAYTRLHKFLTHVILPEGVIDMGENVPKTDIHLVAPAATLVAGDKLHPAFVDLFMQIASRIHGQGNLLGKGKEYPSPEYLDFPLSREAGRFYKNGPPFLRRFLPFWAASLVDRLKVMILPLIALVIPLMKVLPPTYRWRMRSKIYRWYDELHDLDQYVNKNPTPEIIAEARKNLDAMEHEARQVEVPLSYAQELYNLRLHIDLLRQQIGSFRKG</sequence>
<dbReference type="Proteomes" id="UP000826725">
    <property type="component" value="Chromosome"/>
</dbReference>
<dbReference type="RefSeq" id="WP_228857158.1">
    <property type="nucleotide sequence ID" value="NZ_AP024086.1"/>
</dbReference>
<keyword evidence="1" id="KW-0472">Membrane</keyword>
<organism evidence="2 3">
    <name type="scientific">Desulfomarina profundi</name>
    <dbReference type="NCBI Taxonomy" id="2772557"/>
    <lineage>
        <taxon>Bacteria</taxon>
        <taxon>Pseudomonadati</taxon>
        <taxon>Thermodesulfobacteriota</taxon>
        <taxon>Desulfobulbia</taxon>
        <taxon>Desulfobulbales</taxon>
        <taxon>Desulfobulbaceae</taxon>
        <taxon>Desulfomarina</taxon>
    </lineage>
</organism>
<proteinExistence type="predicted"/>
<protein>
    <recommendedName>
        <fullName evidence="4">C4-dicarboxylate ABC transporter substrate-binding protein</fullName>
    </recommendedName>
</protein>
<reference evidence="2" key="1">
    <citation type="submission" date="2020-09" db="EMBL/GenBank/DDBJ databases">
        <title>Desulfogranum mesoprofundum gen. nov., sp. nov., a novel mesophilic, sulfate-reducing chemolithoautotroph isolated from a deep-sea hydrothermal vent chimney in the Suiyo Seamount.</title>
        <authorList>
            <person name="Hashimoto Y."/>
            <person name="Nakagawa S."/>
        </authorList>
    </citation>
    <scope>NUCLEOTIDE SEQUENCE</scope>
    <source>
        <strain evidence="2">KT2</strain>
    </source>
</reference>
<accession>A0A8D5FGA0</accession>
<evidence type="ECO:0000313" key="2">
    <source>
        <dbReference type="EMBL" id="BCL61107.1"/>
    </source>
</evidence>
<keyword evidence="3" id="KW-1185">Reference proteome</keyword>